<gene>
    <name evidence="5" type="ORF">ENS06_12900</name>
</gene>
<comment type="caution">
    <text evidence="5">The sequence shown here is derived from an EMBL/GenBank/DDBJ whole genome shotgun (WGS) entry which is preliminary data.</text>
</comment>
<evidence type="ECO:0000256" key="2">
    <source>
        <dbReference type="ARBA" id="ARBA00022741"/>
    </source>
</evidence>
<dbReference type="PANTHER" id="PTHR30258">
    <property type="entry name" value="TYPE II SECRETION SYSTEM PROTEIN GSPE-RELATED"/>
    <property type="match status" value="1"/>
</dbReference>
<dbReference type="PROSITE" id="PS00662">
    <property type="entry name" value="T2SP_E"/>
    <property type="match status" value="1"/>
</dbReference>
<dbReference type="Gene3D" id="3.40.50.300">
    <property type="entry name" value="P-loop containing nucleotide triphosphate hydrolases"/>
    <property type="match status" value="1"/>
</dbReference>
<proteinExistence type="inferred from homology"/>
<dbReference type="EMBL" id="DSTK01000038">
    <property type="protein sequence ID" value="HFK98202.1"/>
    <property type="molecule type" value="Genomic_DNA"/>
</dbReference>
<dbReference type="Gene3D" id="3.30.450.90">
    <property type="match status" value="1"/>
</dbReference>
<dbReference type="GO" id="GO:0016887">
    <property type="term" value="F:ATP hydrolysis activity"/>
    <property type="evidence" value="ECO:0007669"/>
    <property type="project" value="TreeGrafter"/>
</dbReference>
<evidence type="ECO:0000256" key="3">
    <source>
        <dbReference type="ARBA" id="ARBA00022840"/>
    </source>
</evidence>
<dbReference type="InterPro" id="IPR037257">
    <property type="entry name" value="T2SS_E_N_sf"/>
</dbReference>
<accession>A0A832A5V8</accession>
<dbReference type="Pfam" id="PF00437">
    <property type="entry name" value="T2SSE"/>
    <property type="match status" value="1"/>
</dbReference>
<dbReference type="InterPro" id="IPR003593">
    <property type="entry name" value="AAA+_ATPase"/>
</dbReference>
<dbReference type="FunFam" id="3.40.50.300:FF:000398">
    <property type="entry name" value="Type IV pilus assembly ATPase PilB"/>
    <property type="match status" value="1"/>
</dbReference>
<dbReference type="Gene3D" id="3.30.300.160">
    <property type="entry name" value="Type II secretion system, protein E, N-terminal domain"/>
    <property type="match status" value="1"/>
</dbReference>
<keyword evidence="3" id="KW-0067">ATP-binding</keyword>
<dbReference type="GO" id="GO:0005886">
    <property type="term" value="C:plasma membrane"/>
    <property type="evidence" value="ECO:0007669"/>
    <property type="project" value="TreeGrafter"/>
</dbReference>
<dbReference type="SUPFAM" id="SSF160246">
    <property type="entry name" value="EspE N-terminal domain-like"/>
    <property type="match status" value="1"/>
</dbReference>
<evidence type="ECO:0000256" key="1">
    <source>
        <dbReference type="ARBA" id="ARBA00006611"/>
    </source>
</evidence>
<sequence length="567" mass="63821">MPRPKTQQKAKTLKGPCDPMPLQALTAGSVTDLVKKIPQWFRRRPMAEQSNGPDAFRPLETWSFPELDETDFPDAAPPFNPLPVPYMKRYVFVPFEDADDHVKVAMADPMDWAVHEAVRHTYGKPVRVFRAEPDVILRFLYQWFEAEVDLEQAEEDVQGTGELDEQLWDNPDQLRDMASEAPIVRLVNRIIHQAVESAASDIHVEPTRHAVKVRYRIDGVLHDREDLPKRFHAAIASRIKLMARMNIAEMRLPQDGRIKFKLAKKDIDIRVSSLPTIFGESLVLRLLQKEDILLDLDKLGFPEDLLDRFKQTVVLPYGIVLVTGPTGSGKTTTLYAALNYINTPDRKIVTVEDPVEYQLDGVNQVQVQPKIGLTFAHCLRSFLRQDPDVMLVGEIRDLETAEIAIQAALTGHMVFSTLHTNDAAGAITRLQDMGVEPFMITSSVVAVLAQRLVRKVCQECGRDVPLREAERRSLAEEFQVPLERIPSSYRRGAGCDGCAATGYRGRIGIFEYLPMEDAIVREVLRGADRTALVRAAVAGGMRTLRQAGLDMVCRGVTTIEEVLRVTR</sequence>
<name>A0A832A5V8_9BACT</name>
<dbReference type="InterPro" id="IPR001482">
    <property type="entry name" value="T2SS/T4SS_dom"/>
</dbReference>
<evidence type="ECO:0000259" key="4">
    <source>
        <dbReference type="PROSITE" id="PS00662"/>
    </source>
</evidence>
<protein>
    <submittedName>
        <fullName evidence="5">Type II/IV secretion system protein</fullName>
    </submittedName>
</protein>
<comment type="similarity">
    <text evidence="1">Belongs to the GSP E family.</text>
</comment>
<evidence type="ECO:0000313" key="5">
    <source>
        <dbReference type="EMBL" id="HFK98202.1"/>
    </source>
</evidence>
<keyword evidence="2" id="KW-0547">Nucleotide-binding</keyword>
<reference evidence="5" key="1">
    <citation type="journal article" date="2020" name="mSystems">
        <title>Genome- and Community-Level Interaction Insights into Carbon Utilization and Element Cycling Functions of Hydrothermarchaeota in Hydrothermal Sediment.</title>
        <authorList>
            <person name="Zhou Z."/>
            <person name="Liu Y."/>
            <person name="Xu W."/>
            <person name="Pan J."/>
            <person name="Luo Z.H."/>
            <person name="Li M."/>
        </authorList>
    </citation>
    <scope>NUCLEOTIDE SEQUENCE [LARGE SCALE GENOMIC DNA]</scope>
    <source>
        <strain evidence="5">SpSt-456</strain>
    </source>
</reference>
<feature type="domain" description="Bacterial type II secretion system protein E" evidence="4">
    <location>
        <begin position="383"/>
        <end position="397"/>
    </location>
</feature>
<dbReference type="CDD" id="cd01129">
    <property type="entry name" value="PulE-GspE-like"/>
    <property type="match status" value="1"/>
</dbReference>
<dbReference type="FunFam" id="3.30.450.90:FF:000001">
    <property type="entry name" value="Type II secretion system ATPase GspE"/>
    <property type="match status" value="1"/>
</dbReference>
<dbReference type="PANTHER" id="PTHR30258:SF2">
    <property type="entry name" value="COMG OPERON PROTEIN 1"/>
    <property type="match status" value="1"/>
</dbReference>
<dbReference type="GO" id="GO:0005524">
    <property type="term" value="F:ATP binding"/>
    <property type="evidence" value="ECO:0007669"/>
    <property type="project" value="UniProtKB-KW"/>
</dbReference>
<dbReference type="Pfam" id="PF05157">
    <property type="entry name" value="MshEN"/>
    <property type="match status" value="1"/>
</dbReference>
<dbReference type="SMART" id="SM00382">
    <property type="entry name" value="AAA"/>
    <property type="match status" value="1"/>
</dbReference>
<dbReference type="AlphaFoldDB" id="A0A832A5V8"/>
<dbReference type="InterPro" id="IPR027417">
    <property type="entry name" value="P-loop_NTPase"/>
</dbReference>
<organism evidence="5">
    <name type="scientific">Desulfacinum infernum</name>
    <dbReference type="NCBI Taxonomy" id="35837"/>
    <lineage>
        <taxon>Bacteria</taxon>
        <taxon>Pseudomonadati</taxon>
        <taxon>Thermodesulfobacteriota</taxon>
        <taxon>Syntrophobacteria</taxon>
        <taxon>Syntrophobacterales</taxon>
        <taxon>Syntrophobacteraceae</taxon>
        <taxon>Desulfacinum</taxon>
    </lineage>
</organism>
<dbReference type="SUPFAM" id="SSF52540">
    <property type="entry name" value="P-loop containing nucleoside triphosphate hydrolases"/>
    <property type="match status" value="1"/>
</dbReference>
<dbReference type="InterPro" id="IPR007831">
    <property type="entry name" value="T2SS_GspE_N"/>
</dbReference>